<organism evidence="3">
    <name type="scientific">marine sediment metagenome</name>
    <dbReference type="NCBI Taxonomy" id="412755"/>
    <lineage>
        <taxon>unclassified sequences</taxon>
        <taxon>metagenomes</taxon>
        <taxon>ecological metagenomes</taxon>
    </lineage>
</organism>
<feature type="coiled-coil region" evidence="1">
    <location>
        <begin position="181"/>
        <end position="215"/>
    </location>
</feature>
<feature type="transmembrane region" description="Helical" evidence="2">
    <location>
        <begin position="230"/>
        <end position="252"/>
    </location>
</feature>
<keyword evidence="2" id="KW-0472">Membrane</keyword>
<evidence type="ECO:0000313" key="3">
    <source>
        <dbReference type="EMBL" id="KKN37016.1"/>
    </source>
</evidence>
<protein>
    <submittedName>
        <fullName evidence="3">Uncharacterized protein</fullName>
    </submittedName>
</protein>
<comment type="caution">
    <text evidence="3">The sequence shown here is derived from an EMBL/GenBank/DDBJ whole genome shotgun (WGS) entry which is preliminary data.</text>
</comment>
<evidence type="ECO:0000256" key="2">
    <source>
        <dbReference type="SAM" id="Phobius"/>
    </source>
</evidence>
<accession>A0A0F9SJ95</accession>
<sequence length="257" mass="28109">MKKLLLTLLLVVTMSIVWAVPAFAADPPGMDVDVTVITPGDVDLDVAIVAGGNVDVSIGGVDIRDAIAAAGYHAPENRLWDYSYYWNLSGIGPRIEGQIAKLGNLSTMLLDASAKLIEGHQFTRAEISYIQKSIDSLESETAGLLTALQEADTDTATSLASLQERDEVIWNQLMYGAEYHISLLEVRATEQDTRIAELEAQASTLSAELNTAGTNFTALLNYTDYLQRQYLYYFWIIGGVMLVLVISLISVARRNKS</sequence>
<gene>
    <name evidence="3" type="ORF">LCGC14_0767760</name>
</gene>
<reference evidence="3" key="1">
    <citation type="journal article" date="2015" name="Nature">
        <title>Complex archaea that bridge the gap between prokaryotes and eukaryotes.</title>
        <authorList>
            <person name="Spang A."/>
            <person name="Saw J.H."/>
            <person name="Jorgensen S.L."/>
            <person name="Zaremba-Niedzwiedzka K."/>
            <person name="Martijn J."/>
            <person name="Lind A.E."/>
            <person name="van Eijk R."/>
            <person name="Schleper C."/>
            <person name="Guy L."/>
            <person name="Ettema T.J."/>
        </authorList>
    </citation>
    <scope>NUCLEOTIDE SEQUENCE</scope>
</reference>
<name>A0A0F9SJ95_9ZZZZ</name>
<evidence type="ECO:0000256" key="1">
    <source>
        <dbReference type="SAM" id="Coils"/>
    </source>
</evidence>
<dbReference type="AlphaFoldDB" id="A0A0F9SJ95"/>
<keyword evidence="1" id="KW-0175">Coiled coil</keyword>
<dbReference type="EMBL" id="LAZR01001927">
    <property type="protein sequence ID" value="KKN37016.1"/>
    <property type="molecule type" value="Genomic_DNA"/>
</dbReference>
<keyword evidence="2" id="KW-1133">Transmembrane helix</keyword>
<keyword evidence="2" id="KW-0812">Transmembrane</keyword>
<proteinExistence type="predicted"/>